<reference evidence="1 2" key="1">
    <citation type="submission" date="2019-02" db="EMBL/GenBank/DDBJ databases">
        <title>Draft Genome Sequence of Streptomyces sp. AM-2504, identified by 16S rRNA comparative analysis as a Streptomyces Kasugaensis strain.</title>
        <authorList>
            <person name="Napolioni V."/>
            <person name="Giuliodori A.M."/>
            <person name="Spurio R."/>
            <person name="Fabbretti A."/>
        </authorList>
    </citation>
    <scope>NUCLEOTIDE SEQUENCE [LARGE SCALE GENOMIC DNA]</scope>
    <source>
        <strain evidence="1 2">AM-2504</strain>
    </source>
</reference>
<dbReference type="EMBL" id="SIXH01000020">
    <property type="protein sequence ID" value="TBO60970.1"/>
    <property type="molecule type" value="Genomic_DNA"/>
</dbReference>
<name>A0A4Q9I2Q3_STRKA</name>
<sequence length="36" mass="3973">HALREVLGGLMADGRTVTGFTRDGWYVTEQPQENPA</sequence>
<gene>
    <name evidence="1" type="ORF">EYS09_03825</name>
</gene>
<keyword evidence="2" id="KW-1185">Reference proteome</keyword>
<evidence type="ECO:0000313" key="2">
    <source>
        <dbReference type="Proteomes" id="UP000292452"/>
    </source>
</evidence>
<proteinExistence type="predicted"/>
<accession>A0A4Q9I2Q3</accession>
<comment type="caution">
    <text evidence="1">The sequence shown here is derived from an EMBL/GenBank/DDBJ whole genome shotgun (WGS) entry which is preliminary data.</text>
</comment>
<dbReference type="GO" id="GO:0016740">
    <property type="term" value="F:transferase activity"/>
    <property type="evidence" value="ECO:0007669"/>
    <property type="project" value="UniProtKB-KW"/>
</dbReference>
<dbReference type="Proteomes" id="UP000292452">
    <property type="component" value="Unassembled WGS sequence"/>
</dbReference>
<protein>
    <submittedName>
        <fullName evidence="1">GNAT family N-acetyltransferase</fullName>
    </submittedName>
</protein>
<dbReference type="AlphaFoldDB" id="A0A4Q9I2Q3"/>
<organism evidence="1 2">
    <name type="scientific">Streptomyces kasugaensis</name>
    <dbReference type="NCBI Taxonomy" id="1946"/>
    <lineage>
        <taxon>Bacteria</taxon>
        <taxon>Bacillati</taxon>
        <taxon>Actinomycetota</taxon>
        <taxon>Actinomycetes</taxon>
        <taxon>Kitasatosporales</taxon>
        <taxon>Streptomycetaceae</taxon>
        <taxon>Streptomyces</taxon>
    </lineage>
</organism>
<keyword evidence="1" id="KW-0808">Transferase</keyword>
<evidence type="ECO:0000313" key="1">
    <source>
        <dbReference type="EMBL" id="TBO60970.1"/>
    </source>
</evidence>
<feature type="non-terminal residue" evidence="1">
    <location>
        <position position="1"/>
    </location>
</feature>